<name>A0A1L8WQC4_9ENTE</name>
<sequence length="48" mass="5728">MNLIIADYHFILQKSQKKTLERFMYVRSPHASNKERINKLNLFSSSKT</sequence>
<organism evidence="1 2">
    <name type="scientific">Enterococcus ratti</name>
    <dbReference type="NCBI Taxonomy" id="150033"/>
    <lineage>
        <taxon>Bacteria</taxon>
        <taxon>Bacillati</taxon>
        <taxon>Bacillota</taxon>
        <taxon>Bacilli</taxon>
        <taxon>Lactobacillales</taxon>
        <taxon>Enterococcaceae</taxon>
        <taxon>Enterococcus</taxon>
    </lineage>
</organism>
<accession>A0A1L8WQC4</accession>
<gene>
    <name evidence="1" type="ORF">RV14_GL001892</name>
</gene>
<comment type="caution">
    <text evidence="1">The sequence shown here is derived from an EMBL/GenBank/DDBJ whole genome shotgun (WGS) entry which is preliminary data.</text>
</comment>
<dbReference type="EMBL" id="JXLB01000005">
    <property type="protein sequence ID" value="OJG83197.1"/>
    <property type="molecule type" value="Genomic_DNA"/>
</dbReference>
<dbReference type="Proteomes" id="UP000182152">
    <property type="component" value="Unassembled WGS sequence"/>
</dbReference>
<proteinExistence type="predicted"/>
<dbReference type="AlphaFoldDB" id="A0A1L8WQC4"/>
<evidence type="ECO:0000313" key="2">
    <source>
        <dbReference type="Proteomes" id="UP000182152"/>
    </source>
</evidence>
<reference evidence="1 2" key="1">
    <citation type="submission" date="2014-12" db="EMBL/GenBank/DDBJ databases">
        <title>Draft genome sequences of 29 type strains of Enterococci.</title>
        <authorList>
            <person name="Zhong Z."/>
            <person name="Sun Z."/>
            <person name="Liu W."/>
            <person name="Zhang W."/>
            <person name="Zhang H."/>
        </authorList>
    </citation>
    <scope>NUCLEOTIDE SEQUENCE [LARGE SCALE GENOMIC DNA]</scope>
    <source>
        <strain evidence="1 2">DSM 15687</strain>
    </source>
</reference>
<evidence type="ECO:0000313" key="1">
    <source>
        <dbReference type="EMBL" id="OJG83197.1"/>
    </source>
</evidence>
<keyword evidence="2" id="KW-1185">Reference proteome</keyword>
<protein>
    <submittedName>
        <fullName evidence="1">Uncharacterized protein</fullName>
    </submittedName>
</protein>